<dbReference type="Gene3D" id="3.30.420.40">
    <property type="match status" value="2"/>
</dbReference>
<evidence type="ECO:0000259" key="1">
    <source>
        <dbReference type="SMART" id="SM00842"/>
    </source>
</evidence>
<proteinExistence type="predicted"/>
<feature type="domain" description="SHS2" evidence="1">
    <location>
        <begin position="24"/>
        <end position="185"/>
    </location>
</feature>
<name>A0A1F6WB34_9BACT</name>
<gene>
    <name evidence="2" type="ORF">A3F19_02880</name>
</gene>
<dbReference type="Gene3D" id="3.30.1490.300">
    <property type="match status" value="1"/>
</dbReference>
<dbReference type="GO" id="GO:0051301">
    <property type="term" value="P:cell division"/>
    <property type="evidence" value="ECO:0007669"/>
    <property type="project" value="InterPro"/>
</dbReference>
<evidence type="ECO:0000313" key="2">
    <source>
        <dbReference type="EMBL" id="OGI79118.1"/>
    </source>
</evidence>
<sequence>MSMNSFNRFFLRFFPVPRFLSTPSFGLDISDESVKFLELINTKNGIRVGRHGERVIPSGIIESGKIINAKGIEEILLSLKKEEGIKSVRVSLLEEQVYLFKLRLEKSGLVNVRESIELALEEHIPISTQDAIFDYELISEDTQSLELQVATISKSVIESYLNIFKNSGIKVQSFELEAQAISRAVVKKGDMGTYMIVDFGEKRTGIFIMSRGVIMFTSTLDLGGVMLGNMIAKNFKISFEEAEKIKKEFGLQRNTANKEIFSVLLNSVSILRDELVKHFLYWHTHKDEEGKDNPPIKKIILCGGDSNLIGLSDYISVSMKSKVEMANVWINIVNTENYIPEIDFKRALSFAAALGLALRDIDNN</sequence>
<dbReference type="PANTHER" id="PTHR32432">
    <property type="entry name" value="CELL DIVISION PROTEIN FTSA-RELATED"/>
    <property type="match status" value="1"/>
</dbReference>
<dbReference type="CDD" id="cd24049">
    <property type="entry name" value="ASKHA_NBD_PilM"/>
    <property type="match status" value="1"/>
</dbReference>
<dbReference type="AlphaFoldDB" id="A0A1F6WB34"/>
<dbReference type="InterPro" id="IPR043129">
    <property type="entry name" value="ATPase_NBD"/>
</dbReference>
<reference evidence="2 3" key="1">
    <citation type="journal article" date="2016" name="Nat. Commun.">
        <title>Thousands of microbial genomes shed light on interconnected biogeochemical processes in an aquifer system.</title>
        <authorList>
            <person name="Anantharaman K."/>
            <person name="Brown C.T."/>
            <person name="Hug L.A."/>
            <person name="Sharon I."/>
            <person name="Castelle C.J."/>
            <person name="Probst A.J."/>
            <person name="Thomas B.C."/>
            <person name="Singh A."/>
            <person name="Wilkins M.J."/>
            <person name="Karaoz U."/>
            <person name="Brodie E.L."/>
            <person name="Williams K.H."/>
            <person name="Hubbard S.S."/>
            <person name="Banfield J.F."/>
        </authorList>
    </citation>
    <scope>NUCLEOTIDE SEQUENCE [LARGE SCALE GENOMIC DNA]</scope>
</reference>
<accession>A0A1F6WB34</accession>
<dbReference type="SUPFAM" id="SSF53067">
    <property type="entry name" value="Actin-like ATPase domain"/>
    <property type="match status" value="2"/>
</dbReference>
<dbReference type="EMBL" id="MFUJ01000028">
    <property type="protein sequence ID" value="OGI79118.1"/>
    <property type="molecule type" value="Genomic_DNA"/>
</dbReference>
<dbReference type="Proteomes" id="UP000177052">
    <property type="component" value="Unassembled WGS sequence"/>
</dbReference>
<dbReference type="Pfam" id="PF11104">
    <property type="entry name" value="PilM_2"/>
    <property type="match status" value="1"/>
</dbReference>
<organism evidence="2 3">
    <name type="scientific">Candidatus Nomurabacteria bacterium RIFCSPHIGHO2_12_FULL_37_29</name>
    <dbReference type="NCBI Taxonomy" id="1801759"/>
    <lineage>
        <taxon>Bacteria</taxon>
        <taxon>Candidatus Nomuraibacteriota</taxon>
    </lineage>
</organism>
<protein>
    <recommendedName>
        <fullName evidence="1">SHS2 domain-containing protein</fullName>
    </recommendedName>
</protein>
<dbReference type="SMART" id="SM00842">
    <property type="entry name" value="FtsA"/>
    <property type="match status" value="1"/>
</dbReference>
<dbReference type="InterPro" id="IPR003494">
    <property type="entry name" value="SHS2_FtsA"/>
</dbReference>
<dbReference type="InterPro" id="IPR005883">
    <property type="entry name" value="PilM"/>
</dbReference>
<evidence type="ECO:0000313" key="3">
    <source>
        <dbReference type="Proteomes" id="UP000177052"/>
    </source>
</evidence>
<dbReference type="PANTHER" id="PTHR32432:SF3">
    <property type="entry name" value="ETHANOLAMINE UTILIZATION PROTEIN EUTJ"/>
    <property type="match status" value="1"/>
</dbReference>
<dbReference type="InterPro" id="IPR050696">
    <property type="entry name" value="FtsA/MreB"/>
</dbReference>
<comment type="caution">
    <text evidence="2">The sequence shown here is derived from an EMBL/GenBank/DDBJ whole genome shotgun (WGS) entry which is preliminary data.</text>
</comment>